<evidence type="ECO:0000313" key="2">
    <source>
        <dbReference type="Proteomes" id="UP000072421"/>
    </source>
</evidence>
<name>A0A127PCU7_9BURK</name>
<organism evidence="1">
    <name type="scientific">Collimonas fungivorans</name>
    <dbReference type="NCBI Taxonomy" id="158899"/>
    <lineage>
        <taxon>Bacteria</taxon>
        <taxon>Pseudomonadati</taxon>
        <taxon>Pseudomonadota</taxon>
        <taxon>Betaproteobacteria</taxon>
        <taxon>Burkholderiales</taxon>
        <taxon>Oxalobacteraceae</taxon>
        <taxon>Collimonas</taxon>
    </lineage>
</organism>
<dbReference type="AlphaFoldDB" id="A0A127PCU7"/>
<gene>
    <name evidence="1" type="ORF">CFter6_2901</name>
</gene>
<reference evidence="1 2" key="1">
    <citation type="submission" date="2015-11" db="EMBL/GenBank/DDBJ databases">
        <title>Exploring the genomic traits of fungus-feeding bacterial genus Collimonas.</title>
        <authorList>
            <person name="Song C."/>
            <person name="Schmidt R."/>
            <person name="de Jager V."/>
            <person name="Krzyzanowska D."/>
            <person name="Jongedijk E."/>
            <person name="Cankar K."/>
            <person name="Beekwilder J."/>
            <person name="van Veen A."/>
            <person name="de Boer W."/>
            <person name="van Veen J.A."/>
            <person name="Garbeva P."/>
        </authorList>
    </citation>
    <scope>NUCLEOTIDE SEQUENCE [LARGE SCALE GENOMIC DNA]</scope>
    <source>
        <strain evidence="1 2">Ter6</strain>
    </source>
</reference>
<dbReference type="Proteomes" id="UP000072421">
    <property type="component" value="Chromosome"/>
</dbReference>
<protein>
    <submittedName>
        <fullName evidence="1">Uncharacterized protein</fullName>
    </submittedName>
</protein>
<dbReference type="EMBL" id="CP013232">
    <property type="protein sequence ID" value="AMO95567.1"/>
    <property type="molecule type" value="Genomic_DNA"/>
</dbReference>
<evidence type="ECO:0000313" key="1">
    <source>
        <dbReference type="EMBL" id="AMO95567.1"/>
    </source>
</evidence>
<proteinExistence type="predicted"/>
<dbReference type="PATRIC" id="fig|158899.10.peg.2898"/>
<accession>A0A127PCU7</accession>
<sequence length="58" mass="6689">MCAVPRNLKKRSLTLLPSNTSLLYRICLAFSKIFFTDFFLARQKNVIFANVPAISRPR</sequence>